<feature type="transmembrane region" description="Helical" evidence="1">
    <location>
        <begin position="209"/>
        <end position="226"/>
    </location>
</feature>
<keyword evidence="1" id="KW-1133">Transmembrane helix</keyword>
<name>A0A9X4PHL0_9PAST</name>
<dbReference type="RefSeq" id="WP_279572757.1">
    <property type="nucleotide sequence ID" value="NZ_LWID01000001.1"/>
</dbReference>
<dbReference type="AlphaFoldDB" id="A0A9X4PHL0"/>
<dbReference type="Proteomes" id="UP001155500">
    <property type="component" value="Unassembled WGS sequence"/>
</dbReference>
<evidence type="ECO:0000256" key="1">
    <source>
        <dbReference type="SAM" id="Phobius"/>
    </source>
</evidence>
<evidence type="ECO:0000313" key="3">
    <source>
        <dbReference type="Proteomes" id="UP001155500"/>
    </source>
</evidence>
<evidence type="ECO:0000313" key="2">
    <source>
        <dbReference type="EMBL" id="MDG6895345.1"/>
    </source>
</evidence>
<sequence>MINKNDTNSMQHYWSEVENYLSNLTSENMESEDKIKKQIPILSEYFYPFTLELLTDEQKDKTIEHLLNIREYFINKKNYTLSDTHCREVEKLIDELKTYLNSINGKIPNFSVLERYEKAFKKQQDEFQSRANELFGELTTHSIKKPFNEQYKEYNRKVKCQAIFFYSLLLFLFIWILIILKVITIPCLINNKILCSIFTINFDNTLEMVILRITSIIPIIWAILFLSKQISQNKKIEQAYLHKAVIAQSYLNYLELIKKNRFNLIDTNNSAQEVVNSLHKVSIEGLGLNPALLLDKSTVEKIPMEELLSKIIDKSIPVNNSPASKSKG</sequence>
<protein>
    <submittedName>
        <fullName evidence="2">Uncharacterized protein</fullName>
    </submittedName>
</protein>
<keyword evidence="1" id="KW-0812">Transmembrane</keyword>
<accession>A0A9X4PHL0</accession>
<feature type="transmembrane region" description="Helical" evidence="1">
    <location>
        <begin position="163"/>
        <end position="189"/>
    </location>
</feature>
<dbReference type="EMBL" id="LWID01000001">
    <property type="protein sequence ID" value="MDG6895345.1"/>
    <property type="molecule type" value="Genomic_DNA"/>
</dbReference>
<keyword evidence="3" id="KW-1185">Reference proteome</keyword>
<keyword evidence="1" id="KW-0472">Membrane</keyword>
<proteinExistence type="predicted"/>
<reference evidence="2" key="1">
    <citation type="submission" date="2016-03" db="EMBL/GenBank/DDBJ databases">
        <title>Co-evolution between Pasteurellaceae and their hosts.</title>
        <authorList>
            <person name="Hansen M.J."/>
            <person name="Bojesen A.M."/>
            <person name="Planet P."/>
        </authorList>
    </citation>
    <scope>NUCLEOTIDE SEQUENCE</scope>
    <source>
        <strain evidence="2">146/S8/89</strain>
    </source>
</reference>
<organism evidence="2 3">
    <name type="scientific">Volucribacter amazonae</name>
    <dbReference type="NCBI Taxonomy" id="256731"/>
    <lineage>
        <taxon>Bacteria</taxon>
        <taxon>Pseudomonadati</taxon>
        <taxon>Pseudomonadota</taxon>
        <taxon>Gammaproteobacteria</taxon>
        <taxon>Pasteurellales</taxon>
        <taxon>Pasteurellaceae</taxon>
        <taxon>Volucribacter</taxon>
    </lineage>
</organism>
<comment type="caution">
    <text evidence="2">The sequence shown here is derived from an EMBL/GenBank/DDBJ whole genome shotgun (WGS) entry which is preliminary data.</text>
</comment>
<gene>
    <name evidence="2" type="ORF">A6A20_06855</name>
</gene>